<keyword evidence="2" id="KW-1185">Reference proteome</keyword>
<dbReference type="RefSeq" id="XP_065657020.1">
    <property type="nucleotide sequence ID" value="XM_065800948.1"/>
</dbReference>
<evidence type="ECO:0000256" key="1">
    <source>
        <dbReference type="SAM" id="SignalP"/>
    </source>
</evidence>
<accession>A0ABM4C5Z9</accession>
<sequence>MHRLHFKLCLLFINLGFLTLSSVNQNLSTSRNKNSNLPEHCRNKKYAENTCWRYNTDVEIFLVASLNYRFSKSPLVCSTTDPELFEDADKKSSDKEPCYIPSLFIKHPLKKFFEVRKKTLNKKLVSICKKRQTLSWRNPIGMPPGTIIAFCNTIDCCTPKKTLNQAKTTYNLCRECVHTVTLPGSYSPRVHSHVTCQDTNYYETCLSGEGTCTTNLGIDTVTFLNKSVKFAFGKSCSCEIRTDSIFADFV</sequence>
<protein>
    <submittedName>
        <fullName evidence="3">Uncharacterized protein LOC124806391 isoform X2</fullName>
    </submittedName>
</protein>
<dbReference type="GeneID" id="124806391"/>
<evidence type="ECO:0000313" key="3">
    <source>
        <dbReference type="RefSeq" id="XP_065657020.1"/>
    </source>
</evidence>
<reference evidence="3" key="1">
    <citation type="submission" date="2025-08" db="UniProtKB">
        <authorList>
            <consortium name="RefSeq"/>
        </authorList>
    </citation>
    <scope>IDENTIFICATION</scope>
</reference>
<feature type="chain" id="PRO_5046415063" evidence="1">
    <location>
        <begin position="24"/>
        <end position="250"/>
    </location>
</feature>
<gene>
    <name evidence="3" type="primary">LOC124806391</name>
</gene>
<proteinExistence type="predicted"/>
<feature type="signal peptide" evidence="1">
    <location>
        <begin position="1"/>
        <end position="23"/>
    </location>
</feature>
<name>A0ABM4C5Z9_HYDVU</name>
<keyword evidence="1" id="KW-0732">Signal</keyword>
<dbReference type="Proteomes" id="UP001652625">
    <property type="component" value="Chromosome 07"/>
</dbReference>
<evidence type="ECO:0000313" key="2">
    <source>
        <dbReference type="Proteomes" id="UP001652625"/>
    </source>
</evidence>
<organism evidence="2 3">
    <name type="scientific">Hydra vulgaris</name>
    <name type="common">Hydra</name>
    <name type="synonym">Hydra attenuata</name>
    <dbReference type="NCBI Taxonomy" id="6087"/>
    <lineage>
        <taxon>Eukaryota</taxon>
        <taxon>Metazoa</taxon>
        <taxon>Cnidaria</taxon>
        <taxon>Hydrozoa</taxon>
        <taxon>Hydroidolina</taxon>
        <taxon>Anthoathecata</taxon>
        <taxon>Aplanulata</taxon>
        <taxon>Hydridae</taxon>
        <taxon>Hydra</taxon>
    </lineage>
</organism>